<keyword evidence="1" id="KW-0732">Signal</keyword>
<dbReference type="RefSeq" id="WP_009123562.1">
    <property type="nucleotide sequence ID" value="NZ_GL882606.1"/>
</dbReference>
<dbReference type="PROSITE" id="PS51257">
    <property type="entry name" value="PROKAR_LIPOPROTEIN"/>
    <property type="match status" value="1"/>
</dbReference>
<dbReference type="EMBL" id="AFBN01000005">
    <property type="protein sequence ID" value="EGF59649.1"/>
    <property type="molecule type" value="Genomic_DNA"/>
</dbReference>
<dbReference type="InterPro" id="IPR025345">
    <property type="entry name" value="DUF4249"/>
</dbReference>
<dbReference type="Proteomes" id="UP000003416">
    <property type="component" value="Unassembled WGS sequence"/>
</dbReference>
<name>F3PNB0_9BACE</name>
<feature type="chain" id="PRO_5003305725" evidence="1">
    <location>
        <begin position="25"/>
        <end position="351"/>
    </location>
</feature>
<proteinExistence type="predicted"/>
<evidence type="ECO:0000313" key="3">
    <source>
        <dbReference type="Proteomes" id="UP000003416"/>
    </source>
</evidence>
<organism evidence="2 3">
    <name type="scientific">Bacteroides fluxus YIT 12057</name>
    <dbReference type="NCBI Taxonomy" id="763034"/>
    <lineage>
        <taxon>Bacteria</taxon>
        <taxon>Pseudomonadati</taxon>
        <taxon>Bacteroidota</taxon>
        <taxon>Bacteroidia</taxon>
        <taxon>Bacteroidales</taxon>
        <taxon>Bacteroidaceae</taxon>
        <taxon>Bacteroides</taxon>
    </lineage>
</organism>
<dbReference type="AlphaFoldDB" id="F3PNB0"/>
<sequence length="351" mass="39523">MKTKKMKRSSIICTYMLAAVFLLGCENEIPYHPGSHKPLLIMNALLTAGEAENYVYLHLSEGNSIKPVKQATLSLYVNGQLAEEPQPVTPSKNAPMTFCLRTVFRPGDHIRLEATAEGKDYCVESEVTVPQPVKSIQVDTCVTKILQWGGMRDYRRILVSLHDLPGEKNYYRLEVLNNYRIKASHPAPSLNEDGSQVTDESGNPVYHYKDTIFNYTDRELINREDIILTDGHISNSDQDEDNEMFPIINNKYNIFTDSQFANSHATLKVYTALGLDYLNGYQNVYASLQSLSVRVLSLNRDEYLYFKGLNCMDDDYDATLMEPVSLPTNVKGGLGFVGLCAGTQITMDFPK</sequence>
<dbReference type="STRING" id="763034.HMPREF9446_00196"/>
<evidence type="ECO:0000313" key="2">
    <source>
        <dbReference type="EMBL" id="EGF59649.1"/>
    </source>
</evidence>
<dbReference type="GeneID" id="86048031"/>
<feature type="signal peptide" evidence="1">
    <location>
        <begin position="1"/>
        <end position="24"/>
    </location>
</feature>
<comment type="caution">
    <text evidence="2">The sequence shown here is derived from an EMBL/GenBank/DDBJ whole genome shotgun (WGS) entry which is preliminary data.</text>
</comment>
<keyword evidence="3" id="KW-1185">Reference proteome</keyword>
<gene>
    <name evidence="2" type="ORF">HMPREF9446_00196</name>
</gene>
<protein>
    <submittedName>
        <fullName evidence="2">Conserved domain protein</fullName>
    </submittedName>
</protein>
<dbReference type="eggNOG" id="ENOG5033MQX">
    <property type="taxonomic scope" value="Bacteria"/>
</dbReference>
<evidence type="ECO:0000256" key="1">
    <source>
        <dbReference type="SAM" id="SignalP"/>
    </source>
</evidence>
<reference evidence="2 3" key="1">
    <citation type="submission" date="2011-02" db="EMBL/GenBank/DDBJ databases">
        <authorList>
            <person name="Weinstock G."/>
            <person name="Sodergren E."/>
            <person name="Clifton S."/>
            <person name="Fulton L."/>
            <person name="Fulton B."/>
            <person name="Courtney L."/>
            <person name="Fronick C."/>
            <person name="Harrison M."/>
            <person name="Strong C."/>
            <person name="Farmer C."/>
            <person name="Delahaunty K."/>
            <person name="Markovic C."/>
            <person name="Hall O."/>
            <person name="Minx P."/>
            <person name="Tomlinson C."/>
            <person name="Mitreva M."/>
            <person name="Hou S."/>
            <person name="Chen J."/>
            <person name="Wollam A."/>
            <person name="Pepin K.H."/>
            <person name="Johnson M."/>
            <person name="Bhonagiri V."/>
            <person name="Zhang X."/>
            <person name="Suruliraj S."/>
            <person name="Warren W."/>
            <person name="Chinwalla A."/>
            <person name="Mardis E.R."/>
            <person name="Wilson R.K."/>
        </authorList>
    </citation>
    <scope>NUCLEOTIDE SEQUENCE [LARGE SCALE GENOMIC DNA]</scope>
    <source>
        <strain evidence="2 3">YIT 12057</strain>
    </source>
</reference>
<accession>F3PNB0</accession>
<dbReference type="HOGENOM" id="CLU_068622_0_0_10"/>
<dbReference type="Pfam" id="PF14054">
    <property type="entry name" value="DUF4249"/>
    <property type="match status" value="1"/>
</dbReference>